<evidence type="ECO:0000313" key="7">
    <source>
        <dbReference type="Proteomes" id="UP000053477"/>
    </source>
</evidence>
<keyword evidence="1" id="KW-0343">GTPase activation</keyword>
<dbReference type="Proteomes" id="UP000053477">
    <property type="component" value="Unassembled WGS sequence"/>
</dbReference>
<dbReference type="OrthoDB" id="79452at2759"/>
<dbReference type="GO" id="GO:0005737">
    <property type="term" value="C:cytoplasm"/>
    <property type="evidence" value="ECO:0007669"/>
    <property type="project" value="TreeGrafter"/>
</dbReference>
<proteinExistence type="predicted"/>
<feature type="compositionally biased region" description="Polar residues" evidence="3">
    <location>
        <begin position="684"/>
        <end position="694"/>
    </location>
</feature>
<evidence type="ECO:0000256" key="3">
    <source>
        <dbReference type="SAM" id="MobiDB-lite"/>
    </source>
</evidence>
<feature type="compositionally biased region" description="Polar residues" evidence="3">
    <location>
        <begin position="247"/>
        <end position="257"/>
    </location>
</feature>
<feature type="region of interest" description="Disordered" evidence="3">
    <location>
        <begin position="196"/>
        <end position="260"/>
    </location>
</feature>
<feature type="compositionally biased region" description="Polar residues" evidence="3">
    <location>
        <begin position="659"/>
        <end position="668"/>
    </location>
</feature>
<dbReference type="EMBL" id="KQ085883">
    <property type="protein sequence ID" value="KLO19973.1"/>
    <property type="molecule type" value="Genomic_DNA"/>
</dbReference>
<dbReference type="SMART" id="SM00324">
    <property type="entry name" value="RhoGAP"/>
    <property type="match status" value="1"/>
</dbReference>
<keyword evidence="2" id="KW-0175">Coiled coil</keyword>
<feature type="domain" description="F-BAR" evidence="5">
    <location>
        <begin position="39"/>
        <end position="382"/>
    </location>
</feature>
<evidence type="ECO:0008006" key="8">
    <source>
        <dbReference type="Google" id="ProtNLM"/>
    </source>
</evidence>
<dbReference type="GO" id="GO:0007165">
    <property type="term" value="P:signal transduction"/>
    <property type="evidence" value="ECO:0007669"/>
    <property type="project" value="InterPro"/>
</dbReference>
<dbReference type="AlphaFoldDB" id="A0A0H2SE42"/>
<feature type="domain" description="Rho-GAP" evidence="4">
    <location>
        <begin position="419"/>
        <end position="613"/>
    </location>
</feature>
<dbReference type="SUPFAM" id="SSF103657">
    <property type="entry name" value="BAR/IMD domain-like"/>
    <property type="match status" value="1"/>
</dbReference>
<organism evidence="6 7">
    <name type="scientific">Schizopora paradoxa</name>
    <dbReference type="NCBI Taxonomy" id="27342"/>
    <lineage>
        <taxon>Eukaryota</taxon>
        <taxon>Fungi</taxon>
        <taxon>Dikarya</taxon>
        <taxon>Basidiomycota</taxon>
        <taxon>Agaricomycotina</taxon>
        <taxon>Agaricomycetes</taxon>
        <taxon>Hymenochaetales</taxon>
        <taxon>Schizoporaceae</taxon>
        <taxon>Schizopora</taxon>
    </lineage>
</organism>
<dbReference type="InterPro" id="IPR031160">
    <property type="entry name" value="F_BAR_dom"/>
</dbReference>
<dbReference type="InterPro" id="IPR050729">
    <property type="entry name" value="Rho-GAP"/>
</dbReference>
<evidence type="ECO:0000259" key="5">
    <source>
        <dbReference type="PROSITE" id="PS51741"/>
    </source>
</evidence>
<feature type="region of interest" description="Disordered" evidence="3">
    <location>
        <begin position="622"/>
        <end position="803"/>
    </location>
</feature>
<protein>
    <recommendedName>
        <fullName evidence="8">RhoGAP-domain-containing protein</fullName>
    </recommendedName>
</protein>
<dbReference type="Gene3D" id="1.20.1270.60">
    <property type="entry name" value="Arfaptin homology (AH) domain/BAR domain"/>
    <property type="match status" value="1"/>
</dbReference>
<dbReference type="Pfam" id="PF00611">
    <property type="entry name" value="FCH"/>
    <property type="match status" value="1"/>
</dbReference>
<dbReference type="InParanoid" id="A0A0H2SE42"/>
<dbReference type="GO" id="GO:0005096">
    <property type="term" value="F:GTPase activator activity"/>
    <property type="evidence" value="ECO:0007669"/>
    <property type="project" value="UniProtKB-KW"/>
</dbReference>
<dbReference type="STRING" id="27342.A0A0H2SE42"/>
<evidence type="ECO:0000256" key="2">
    <source>
        <dbReference type="PROSITE-ProRule" id="PRU01077"/>
    </source>
</evidence>
<feature type="compositionally biased region" description="Polar residues" evidence="3">
    <location>
        <begin position="217"/>
        <end position="230"/>
    </location>
</feature>
<name>A0A0H2SE42_9AGAM</name>
<sequence>MQISRDMDAGVTRTALRPSASTQRRRPARRYTMASSSSEQASTSRTSTTDAPQLGPISQFEHHLKYLSDSYLSFFQERAKAEEAYIDSLSKLHKKAKAFDTYLDDRRDSTTLRQVWSDIRDGVEREAQSRQAFVSALTVDVINPILAMKETQERTRKRIREDIKESTLAHQDYLENTLPRLKRTYIKKCQEVEDNKAAAATSSSPPGSDAPSLAPSRSQPSTAPVVTSPQPLRPLARRASGHAPQPRNRSPSGSNPLQDLAHTGKRQLNQLMTFLDKQGGTMKDGGGKSDTAVRMVRAKREAEEADKEYRKGIHWLETLRIRRIKILEGAFTSLESFIDESAQKMKSVLESYSENSIATSTTLTHLGKHARSAVDLIVPSKDAQTLMAYVPRYIQQYCPRRVLYTNYYVGDCNDLIFGVSLVDYATSRGLQEGQIPKIVRICIQEVEARGMNTEGIYRISGRHAVVQDVIHRMEKDERNFMFAPSDDVFVVSSLLKQYLRTLPEPLFKFPLEERVKHTEDLGDHMQNNFLFLRGKMRRLPPVHLSTLRAIVEHLARIAANCEKTKMDPRNLAIIFGGFIFGEDDVPKTVDLLSIQSWKDSLMEDLITNCAVLFDDRNAAAASHPLPPEPAGEDPLPSGYGSSYTQIANVPPASRHQKADSQASQQDFTPQLPPRPGNSIHPSRRANQSSRTTGSETDEELSPNSIPPRPLGAAPPNVMVPSSSDASEASTVGEATYRPQRRHVSASESESSPTSAAFASARSSPGSQLSPLSSNLALPQIPQGNTVLQPERLSEDLPPTPKTE</sequence>
<dbReference type="PANTHER" id="PTHR23176:SF134">
    <property type="entry name" value="RHO-TYPE GTPASE-ACTIVATING PROTEIN"/>
    <property type="match status" value="1"/>
</dbReference>
<dbReference type="InterPro" id="IPR008936">
    <property type="entry name" value="Rho_GTPase_activation_prot"/>
</dbReference>
<dbReference type="PANTHER" id="PTHR23176">
    <property type="entry name" value="RHO/RAC/CDC GTPASE-ACTIVATING PROTEIN"/>
    <property type="match status" value="1"/>
</dbReference>
<feature type="compositionally biased region" description="Low complexity" evidence="3">
    <location>
        <begin position="745"/>
        <end position="773"/>
    </location>
</feature>
<dbReference type="CDD" id="cd00159">
    <property type="entry name" value="RhoGAP"/>
    <property type="match status" value="1"/>
</dbReference>
<dbReference type="InterPro" id="IPR000198">
    <property type="entry name" value="RhoGAP_dom"/>
</dbReference>
<dbReference type="SUPFAM" id="SSF48350">
    <property type="entry name" value="GTPase activation domain, GAP"/>
    <property type="match status" value="1"/>
</dbReference>
<evidence type="ECO:0000259" key="4">
    <source>
        <dbReference type="PROSITE" id="PS50238"/>
    </source>
</evidence>
<dbReference type="PROSITE" id="PS51741">
    <property type="entry name" value="F_BAR"/>
    <property type="match status" value="1"/>
</dbReference>
<feature type="compositionally biased region" description="Low complexity" evidence="3">
    <location>
        <begin position="197"/>
        <end position="216"/>
    </location>
</feature>
<evidence type="ECO:0000313" key="6">
    <source>
        <dbReference type="EMBL" id="KLO19973.1"/>
    </source>
</evidence>
<evidence type="ECO:0000256" key="1">
    <source>
        <dbReference type="ARBA" id="ARBA00022468"/>
    </source>
</evidence>
<gene>
    <name evidence="6" type="ORF">SCHPADRAFT_898043</name>
</gene>
<dbReference type="Pfam" id="PF00620">
    <property type="entry name" value="RhoGAP"/>
    <property type="match status" value="1"/>
</dbReference>
<dbReference type="PROSITE" id="PS50238">
    <property type="entry name" value="RHOGAP"/>
    <property type="match status" value="1"/>
</dbReference>
<dbReference type="InterPro" id="IPR027267">
    <property type="entry name" value="AH/BAR_dom_sf"/>
</dbReference>
<accession>A0A0H2SE42</accession>
<feature type="compositionally biased region" description="Low complexity" evidence="3">
    <location>
        <begin position="32"/>
        <end position="49"/>
    </location>
</feature>
<feature type="compositionally biased region" description="Polar residues" evidence="3">
    <location>
        <begin position="719"/>
        <end position="729"/>
    </location>
</feature>
<keyword evidence="7" id="KW-1185">Reference proteome</keyword>
<dbReference type="InterPro" id="IPR001060">
    <property type="entry name" value="FCH_dom"/>
</dbReference>
<feature type="region of interest" description="Disordered" evidence="3">
    <location>
        <begin position="1"/>
        <end position="55"/>
    </location>
</feature>
<reference evidence="6 7" key="1">
    <citation type="submission" date="2015-04" db="EMBL/GenBank/DDBJ databases">
        <title>Complete genome sequence of Schizopora paradoxa KUC8140, a cosmopolitan wood degrader in East Asia.</title>
        <authorList>
            <consortium name="DOE Joint Genome Institute"/>
            <person name="Min B."/>
            <person name="Park H."/>
            <person name="Jang Y."/>
            <person name="Kim J.-J."/>
            <person name="Kim K.H."/>
            <person name="Pangilinan J."/>
            <person name="Lipzen A."/>
            <person name="Riley R."/>
            <person name="Grigoriev I.V."/>
            <person name="Spatafora J.W."/>
            <person name="Choi I.-G."/>
        </authorList>
    </citation>
    <scope>NUCLEOTIDE SEQUENCE [LARGE SCALE GENOMIC DNA]</scope>
    <source>
        <strain evidence="6 7">KUC8140</strain>
    </source>
</reference>
<dbReference type="Gene3D" id="1.10.555.10">
    <property type="entry name" value="Rho GTPase activation protein"/>
    <property type="match status" value="1"/>
</dbReference>